<keyword evidence="4" id="KW-1185">Reference proteome</keyword>
<dbReference type="Proteomes" id="UP000298663">
    <property type="component" value="Chromosome X"/>
</dbReference>
<evidence type="ECO:0000313" key="3">
    <source>
        <dbReference type="EMBL" id="TMS36959.1"/>
    </source>
</evidence>
<feature type="region of interest" description="Disordered" evidence="1">
    <location>
        <begin position="35"/>
        <end position="84"/>
    </location>
</feature>
<protein>
    <recommendedName>
        <fullName evidence="5">Secreted protein</fullName>
    </recommendedName>
</protein>
<evidence type="ECO:0000256" key="1">
    <source>
        <dbReference type="SAM" id="MobiDB-lite"/>
    </source>
</evidence>
<evidence type="ECO:0008006" key="5">
    <source>
        <dbReference type="Google" id="ProtNLM"/>
    </source>
</evidence>
<comment type="caution">
    <text evidence="3">The sequence shown here is derived from an EMBL/GenBank/DDBJ whole genome shotgun (WGS) entry which is preliminary data.</text>
</comment>
<evidence type="ECO:0000313" key="4">
    <source>
        <dbReference type="Proteomes" id="UP000298663"/>
    </source>
</evidence>
<sequence length="84" mass="9483">MRFANRCLSQLALLLVTVTVSERRRGSLFTNARRTSGGGCADDWARRGQTAGRVRGREARDKTRQYLQWTGGHRQESVSADDQE</sequence>
<dbReference type="EMBL" id="CM016762">
    <property type="protein sequence ID" value="TMS36959.1"/>
    <property type="molecule type" value="Genomic_DNA"/>
</dbReference>
<keyword evidence="2" id="KW-0732">Signal</keyword>
<reference evidence="3 4" key="2">
    <citation type="journal article" date="2019" name="G3 (Bethesda)">
        <title>Hybrid Assembly of the Genome of the Entomopathogenic Nematode Steinernema carpocapsae Identifies the X-Chromosome.</title>
        <authorList>
            <person name="Serra L."/>
            <person name="Macchietto M."/>
            <person name="Macias-Munoz A."/>
            <person name="McGill C.J."/>
            <person name="Rodriguez I.M."/>
            <person name="Rodriguez B."/>
            <person name="Murad R."/>
            <person name="Mortazavi A."/>
        </authorList>
    </citation>
    <scope>NUCLEOTIDE SEQUENCE [LARGE SCALE GENOMIC DNA]</scope>
    <source>
        <strain evidence="3 4">ALL</strain>
    </source>
</reference>
<gene>
    <name evidence="3" type="ORF">L596_004003</name>
</gene>
<reference evidence="3 4" key="1">
    <citation type="journal article" date="2015" name="Genome Biol.">
        <title>Comparative genomics of Steinernema reveals deeply conserved gene regulatory networks.</title>
        <authorList>
            <person name="Dillman A.R."/>
            <person name="Macchietto M."/>
            <person name="Porter C.F."/>
            <person name="Rogers A."/>
            <person name="Williams B."/>
            <person name="Antoshechkin I."/>
            <person name="Lee M.M."/>
            <person name="Goodwin Z."/>
            <person name="Lu X."/>
            <person name="Lewis E.E."/>
            <person name="Goodrich-Blair H."/>
            <person name="Stock S.P."/>
            <person name="Adams B.J."/>
            <person name="Sternberg P.W."/>
            <person name="Mortazavi A."/>
        </authorList>
    </citation>
    <scope>NUCLEOTIDE SEQUENCE [LARGE SCALE GENOMIC DNA]</scope>
    <source>
        <strain evidence="3 4">ALL</strain>
    </source>
</reference>
<dbReference type="AlphaFoldDB" id="A0A4U8UVZ3"/>
<feature type="chain" id="PRO_5020571736" description="Secreted protein" evidence="2">
    <location>
        <begin position="24"/>
        <end position="84"/>
    </location>
</feature>
<accession>A0A4U8UVZ3</accession>
<feature type="signal peptide" evidence="2">
    <location>
        <begin position="1"/>
        <end position="23"/>
    </location>
</feature>
<evidence type="ECO:0000256" key="2">
    <source>
        <dbReference type="SAM" id="SignalP"/>
    </source>
</evidence>
<name>A0A4U8UVZ3_STECR</name>
<organism evidence="3 4">
    <name type="scientific">Steinernema carpocapsae</name>
    <name type="common">Entomopathogenic nematode</name>
    <dbReference type="NCBI Taxonomy" id="34508"/>
    <lineage>
        <taxon>Eukaryota</taxon>
        <taxon>Metazoa</taxon>
        <taxon>Ecdysozoa</taxon>
        <taxon>Nematoda</taxon>
        <taxon>Chromadorea</taxon>
        <taxon>Rhabditida</taxon>
        <taxon>Tylenchina</taxon>
        <taxon>Panagrolaimomorpha</taxon>
        <taxon>Strongyloidoidea</taxon>
        <taxon>Steinernematidae</taxon>
        <taxon>Steinernema</taxon>
    </lineage>
</organism>
<feature type="compositionally biased region" description="Basic and acidic residues" evidence="1">
    <location>
        <begin position="55"/>
        <end position="64"/>
    </location>
</feature>
<proteinExistence type="predicted"/>
<dbReference type="EMBL" id="AZBU02000001">
    <property type="protein sequence ID" value="TMS36959.1"/>
    <property type="molecule type" value="Genomic_DNA"/>
</dbReference>